<gene>
    <name evidence="3" type="ORF">SAMN04488057_103213</name>
</gene>
<feature type="domain" description="GH3 middle" evidence="1">
    <location>
        <begin position="295"/>
        <end position="361"/>
    </location>
</feature>
<dbReference type="GO" id="GO:0005737">
    <property type="term" value="C:cytoplasm"/>
    <property type="evidence" value="ECO:0007669"/>
    <property type="project" value="TreeGrafter"/>
</dbReference>
<organism evidence="3 4">
    <name type="scientific">Cyclobacterium lianum</name>
    <dbReference type="NCBI Taxonomy" id="388280"/>
    <lineage>
        <taxon>Bacteria</taxon>
        <taxon>Pseudomonadati</taxon>
        <taxon>Bacteroidota</taxon>
        <taxon>Cytophagia</taxon>
        <taxon>Cytophagales</taxon>
        <taxon>Cyclobacteriaceae</taxon>
        <taxon>Cyclobacterium</taxon>
    </lineage>
</organism>
<dbReference type="Proteomes" id="UP000184513">
    <property type="component" value="Unassembled WGS sequence"/>
</dbReference>
<dbReference type="RefSeq" id="WP_073093662.1">
    <property type="nucleotide sequence ID" value="NZ_FRCY01000003.1"/>
</dbReference>
<dbReference type="GO" id="GO:0016881">
    <property type="term" value="F:acid-amino acid ligase activity"/>
    <property type="evidence" value="ECO:0007669"/>
    <property type="project" value="TreeGrafter"/>
</dbReference>
<dbReference type="InterPro" id="IPR055378">
    <property type="entry name" value="GH3_C"/>
</dbReference>
<sequence length="512" mass="58388">MPVIGELIKKAIDLGEKLNTESRPEEKQNKVLQELLDKAKDTSFGKYHGFKNIGKSENPISSFQQQVPFHDYDALYDLWWKKIREGHEDITWPGINRFFAVSSGTTSNSKYIPVTDDMLDSIRKTGIQQIMTLSKYDLPSDFFERQIMMLGSSTDLQEDNGFLEGEISGISASQIPFWFNNFYKPGPEISAIEDWDERIEKIAEQAADWDIGSISGIPSWIELMMKKVISHHGVDTIHDIWPNLAVYTPGGVAFEPHRKSFEQNLAHPLIYIDTYLASEGFLAFQARPDTDAMALVLDNGIFFEFVPFEPENMTDSGTIHPDAKALTIAEVEENKDYILVISTVAGAWRYMIGDTVSFTNKEKAEIKITGRTKFFLNVVGSQLSVHQMDQAIEAVQEKFNITVPEYTVSAVRENGEYLHRWYLGKESGEADEAALTEFLDQCLQEKNKNYKVARNKALKSIDAKLIPASIFIDYNEKQKKKGGQVKFPRVMKEEAWEAWEDFVRESNRLTDH</sequence>
<keyword evidence="4" id="KW-1185">Reference proteome</keyword>
<evidence type="ECO:0000313" key="3">
    <source>
        <dbReference type="EMBL" id="SHM75430.1"/>
    </source>
</evidence>
<dbReference type="STRING" id="388280.SAMN04488057_103213"/>
<dbReference type="Pfam" id="PF03321">
    <property type="entry name" value="GH3"/>
    <property type="match status" value="1"/>
</dbReference>
<protein>
    <submittedName>
        <fullName evidence="3">GH3 auxin-responsive promoter</fullName>
    </submittedName>
</protein>
<dbReference type="EMBL" id="FRCY01000003">
    <property type="protein sequence ID" value="SHM75430.1"/>
    <property type="molecule type" value="Genomic_DNA"/>
</dbReference>
<dbReference type="Pfam" id="PF23571">
    <property type="entry name" value="GH3_M"/>
    <property type="match status" value="1"/>
</dbReference>
<dbReference type="PANTHER" id="PTHR31901">
    <property type="entry name" value="GH3 DOMAIN-CONTAINING PROTEIN"/>
    <property type="match status" value="1"/>
</dbReference>
<accession>A0A1M7LCV6</accession>
<dbReference type="AlphaFoldDB" id="A0A1M7LCV6"/>
<evidence type="ECO:0000259" key="1">
    <source>
        <dbReference type="Pfam" id="PF23571"/>
    </source>
</evidence>
<reference evidence="3 4" key="1">
    <citation type="submission" date="2016-11" db="EMBL/GenBank/DDBJ databases">
        <authorList>
            <person name="Jaros S."/>
            <person name="Januszkiewicz K."/>
            <person name="Wedrychowicz H."/>
        </authorList>
    </citation>
    <scope>NUCLEOTIDE SEQUENCE [LARGE SCALE GENOMIC DNA]</scope>
    <source>
        <strain evidence="3 4">CGMCC 1.6102</strain>
    </source>
</reference>
<name>A0A1M7LCV6_9BACT</name>
<proteinExistence type="predicted"/>
<dbReference type="InterPro" id="IPR055377">
    <property type="entry name" value="GH3_M"/>
</dbReference>
<evidence type="ECO:0000313" key="4">
    <source>
        <dbReference type="Proteomes" id="UP000184513"/>
    </source>
</evidence>
<dbReference type="InterPro" id="IPR004993">
    <property type="entry name" value="GH3"/>
</dbReference>
<dbReference type="PANTHER" id="PTHR31901:SF9">
    <property type="entry name" value="GH3 DOMAIN-CONTAINING PROTEIN"/>
    <property type="match status" value="1"/>
</dbReference>
<evidence type="ECO:0000259" key="2">
    <source>
        <dbReference type="Pfam" id="PF23572"/>
    </source>
</evidence>
<dbReference type="Pfam" id="PF23572">
    <property type="entry name" value="GH3_C"/>
    <property type="match status" value="1"/>
</dbReference>
<dbReference type="OrthoDB" id="5678283at2"/>
<feature type="domain" description="GH3 C-terminal" evidence="2">
    <location>
        <begin position="387"/>
        <end position="494"/>
    </location>
</feature>